<feature type="transmembrane region" description="Helical" evidence="8">
    <location>
        <begin position="39"/>
        <end position="59"/>
    </location>
</feature>
<evidence type="ECO:0000256" key="1">
    <source>
        <dbReference type="ARBA" id="ARBA00004651"/>
    </source>
</evidence>
<dbReference type="Pfam" id="PF00528">
    <property type="entry name" value="BPD_transp_1"/>
    <property type="match status" value="1"/>
</dbReference>
<dbReference type="SUPFAM" id="SSF161098">
    <property type="entry name" value="MetI-like"/>
    <property type="match status" value="1"/>
</dbReference>
<dbReference type="GO" id="GO:0005886">
    <property type="term" value="C:plasma membrane"/>
    <property type="evidence" value="ECO:0007669"/>
    <property type="project" value="UniProtKB-SubCell"/>
</dbReference>
<dbReference type="InterPro" id="IPR000515">
    <property type="entry name" value="MetI-like"/>
</dbReference>
<evidence type="ECO:0000256" key="6">
    <source>
        <dbReference type="ARBA" id="ARBA00022989"/>
    </source>
</evidence>
<feature type="transmembrane region" description="Helical" evidence="8">
    <location>
        <begin position="367"/>
        <end position="387"/>
    </location>
</feature>
<evidence type="ECO:0000256" key="3">
    <source>
        <dbReference type="ARBA" id="ARBA00022448"/>
    </source>
</evidence>
<evidence type="ECO:0000313" key="10">
    <source>
        <dbReference type="EMBL" id="CUS05553.1"/>
    </source>
</evidence>
<evidence type="ECO:0000259" key="9">
    <source>
        <dbReference type="PROSITE" id="PS50928"/>
    </source>
</evidence>
<dbReference type="EMBL" id="LN890656">
    <property type="protein sequence ID" value="CUS05553.1"/>
    <property type="molecule type" value="Genomic_DNA"/>
</dbReference>
<dbReference type="GO" id="GO:0035435">
    <property type="term" value="P:phosphate ion transmembrane transport"/>
    <property type="evidence" value="ECO:0007669"/>
    <property type="project" value="InterPro"/>
</dbReference>
<feature type="transmembrane region" description="Helical" evidence="8">
    <location>
        <begin position="434"/>
        <end position="456"/>
    </location>
</feature>
<comment type="similarity">
    <text evidence="2 8">Belongs to the binding-protein-dependent transport system permease family. CysTW subfamily.</text>
</comment>
<gene>
    <name evidence="10" type="ORF">CFX0092_B0019</name>
</gene>
<evidence type="ECO:0000313" key="11">
    <source>
        <dbReference type="Proteomes" id="UP000215027"/>
    </source>
</evidence>
<sequence length="465" mass="49667">MIGGNNIAHRVRADLYPEGEEVNALIHKRRRTGMIWRNIFRGATLAAIVILSILLIKILNDTVGLVAEESVVSESALLAAWAESSGTTPVAALGDLAYDDLVALYAANVSRGRCRAVEREQRFFADSFACEDPDLFAQVCASDTPAAACALGPRDAAGVQQLIRADVIQPTVVATWNGIESIFNREAIMAEAAAQYPAATVYFKSWLSWSFITSPQSSYAETAGIRTAILGTLWVVGIAVLFSFPLGVGAAVYLEEYADKRNRLTGIIQTNINNLAGVPSIIYGLLGLAVFVRLLEPLTSGALFGVTTDAASANGRTVLSAGLTLGLLGLPVIIISAQEAIRAVPGSLRQASYGLGATRWQTVRSHVLPNAIGGILTGVILSMSRIIGETAPLVVIGASTYITADPTGPFSKFTTLPSQIYQWTARPQETFRDLAAATIVVLLLLLLMLNATAIYLRDRYSRRLG</sequence>
<dbReference type="Gene3D" id="1.10.3720.10">
    <property type="entry name" value="MetI-like"/>
    <property type="match status" value="1"/>
</dbReference>
<evidence type="ECO:0000256" key="7">
    <source>
        <dbReference type="ARBA" id="ARBA00023136"/>
    </source>
</evidence>
<protein>
    <recommendedName>
        <fullName evidence="8">Phosphate transport system permease protein PstA</fullName>
    </recommendedName>
</protein>
<name>A0A161JMP2_9CHLR</name>
<evidence type="ECO:0000256" key="8">
    <source>
        <dbReference type="RuleBase" id="RU363043"/>
    </source>
</evidence>
<dbReference type="Proteomes" id="UP000215027">
    <property type="component" value="Chromosome II"/>
</dbReference>
<keyword evidence="5 8" id="KW-0812">Transmembrane</keyword>
<keyword evidence="6 8" id="KW-1133">Transmembrane helix</keyword>
<keyword evidence="4 8" id="KW-1003">Cell membrane</keyword>
<proteinExistence type="inferred from homology"/>
<dbReference type="AlphaFoldDB" id="A0A161JMP2"/>
<feature type="domain" description="ABC transmembrane type-1" evidence="9">
    <location>
        <begin position="229"/>
        <end position="453"/>
    </location>
</feature>
<comment type="subcellular location">
    <subcellularLocation>
        <location evidence="1 8">Cell membrane</location>
        <topology evidence="1 8">Multi-pass membrane protein</topology>
    </subcellularLocation>
</comment>
<organism evidence="10 11">
    <name type="scientific">Candidatus Promineifilum breve</name>
    <dbReference type="NCBI Taxonomy" id="1806508"/>
    <lineage>
        <taxon>Bacteria</taxon>
        <taxon>Bacillati</taxon>
        <taxon>Chloroflexota</taxon>
        <taxon>Ardenticatenia</taxon>
        <taxon>Candidatus Promineifilales</taxon>
        <taxon>Candidatus Promineifilaceae</taxon>
        <taxon>Candidatus Promineifilum</taxon>
    </lineage>
</organism>
<feature type="transmembrane region" description="Helical" evidence="8">
    <location>
        <begin position="233"/>
        <end position="254"/>
    </location>
</feature>
<dbReference type="KEGG" id="pbf:CFX0092_B0019"/>
<dbReference type="GO" id="GO:0005315">
    <property type="term" value="F:phosphate transmembrane transporter activity"/>
    <property type="evidence" value="ECO:0007669"/>
    <property type="project" value="InterPro"/>
</dbReference>
<feature type="transmembrane region" description="Helical" evidence="8">
    <location>
        <begin position="275"/>
        <end position="295"/>
    </location>
</feature>
<dbReference type="CDD" id="cd06261">
    <property type="entry name" value="TM_PBP2"/>
    <property type="match status" value="1"/>
</dbReference>
<accession>A0A161JMP2</accession>
<evidence type="ECO:0000256" key="4">
    <source>
        <dbReference type="ARBA" id="ARBA00022475"/>
    </source>
</evidence>
<keyword evidence="11" id="KW-1185">Reference proteome</keyword>
<keyword evidence="3" id="KW-0813">Transport</keyword>
<reference evidence="10" key="1">
    <citation type="submission" date="2016-01" db="EMBL/GenBank/DDBJ databases">
        <authorList>
            <person name="Mcilroy J.S."/>
            <person name="Karst M S."/>
            <person name="Albertsen M."/>
        </authorList>
    </citation>
    <scope>NUCLEOTIDE SEQUENCE</scope>
    <source>
        <strain evidence="10">Cfx-K</strain>
    </source>
</reference>
<dbReference type="PANTHER" id="PTHR43470">
    <property type="entry name" value="PHOSPHATE TRANSPORT SYSTEM PERMEASE PROTEIN PSTA-RELATED"/>
    <property type="match status" value="1"/>
</dbReference>
<dbReference type="NCBIfam" id="TIGR00974">
    <property type="entry name" value="3a0107s02c"/>
    <property type="match status" value="1"/>
</dbReference>
<dbReference type="PROSITE" id="PS50928">
    <property type="entry name" value="ABC_TM1"/>
    <property type="match status" value="1"/>
</dbReference>
<dbReference type="RefSeq" id="WP_173776359.1">
    <property type="nucleotide sequence ID" value="NZ_LN890656.1"/>
</dbReference>
<evidence type="ECO:0000256" key="2">
    <source>
        <dbReference type="ARBA" id="ARBA00007069"/>
    </source>
</evidence>
<dbReference type="InterPro" id="IPR005672">
    <property type="entry name" value="Phosphate_PstA"/>
</dbReference>
<evidence type="ECO:0000256" key="5">
    <source>
        <dbReference type="ARBA" id="ARBA00022692"/>
    </source>
</evidence>
<keyword evidence="7 8" id="KW-0472">Membrane</keyword>
<dbReference type="InterPro" id="IPR035906">
    <property type="entry name" value="MetI-like_sf"/>
</dbReference>
<feature type="transmembrane region" description="Helical" evidence="8">
    <location>
        <begin position="315"/>
        <end position="335"/>
    </location>
</feature>